<keyword evidence="5" id="KW-0539">Nucleus</keyword>
<name>A0A8J5FJC6_ZINOF</name>
<evidence type="ECO:0000256" key="4">
    <source>
        <dbReference type="ARBA" id="ARBA00023163"/>
    </source>
</evidence>
<evidence type="ECO:0000256" key="1">
    <source>
        <dbReference type="ARBA" id="ARBA00004604"/>
    </source>
</evidence>
<dbReference type="AlphaFoldDB" id="A0A8J5FJC6"/>
<evidence type="ECO:0000256" key="5">
    <source>
        <dbReference type="ARBA" id="ARBA00023242"/>
    </source>
</evidence>
<dbReference type="PANTHER" id="PTHR14440">
    <property type="entry name" value="DNA-DIRECTED RNA POLYMERASE I SUBUNIT RPA49"/>
    <property type="match status" value="1"/>
</dbReference>
<dbReference type="GO" id="GO:0000428">
    <property type="term" value="C:DNA-directed RNA polymerase complex"/>
    <property type="evidence" value="ECO:0007669"/>
    <property type="project" value="UniProtKB-KW"/>
</dbReference>
<comment type="similarity">
    <text evidence="2">Belongs to the eukaryotic RPA49/POLR1E RNA polymerase subunit family.</text>
</comment>
<gene>
    <name evidence="7" type="ORF">ZIOFF_051855</name>
</gene>
<evidence type="ECO:0000256" key="2">
    <source>
        <dbReference type="ARBA" id="ARBA00009430"/>
    </source>
</evidence>
<dbReference type="Pfam" id="PF06870">
    <property type="entry name" value="RNA_pol_I_A49"/>
    <property type="match status" value="1"/>
</dbReference>
<keyword evidence="3" id="KW-0240">DNA-directed RNA polymerase</keyword>
<keyword evidence="4" id="KW-0804">Transcription</keyword>
<evidence type="ECO:0008006" key="9">
    <source>
        <dbReference type="Google" id="ProtNLM"/>
    </source>
</evidence>
<sequence>MINSTKALRNRKTLGSERWKKETKSRRDRQAMAGATSVAGSGSKKRKWKRVNVAMEGVSETADHVAPIVGYFPSGFDPHGHANGDPNIKVFRNKRRPNRLELVVSPSDSSVDFVGRSYAGEAAVPQICNYAVGVLDKESQTLKIVPIASNKILRLEPRLKGNSLLETEVSEGLAEESVGTNKVERKVRELTLMYGTKKDRDSDKRWKSFFSQRNDASTDEHINSINHETDEGNDVLEDAVESIPRNIPPHDLSADTPDKAYHLDEIIPIIERDDLFDILEALESGTDISSKSYPTFVYNRRHKLREIKDQKEKGELACILSYISHLCHFWDRQKHEHFEHLKIPRASYQNFTRTFLDPNSIKLTAEKKELMIGYILVLTLFVDSFQTDPTDIAKDLKMTTMSLKPYFVQLGCKGKHVFNKPTIWNLTAPLRLPEIIKTSRRNK</sequence>
<evidence type="ECO:0000313" key="8">
    <source>
        <dbReference type="Proteomes" id="UP000734854"/>
    </source>
</evidence>
<dbReference type="Proteomes" id="UP000734854">
    <property type="component" value="Unassembled WGS sequence"/>
</dbReference>
<dbReference type="EMBL" id="JACMSC010000014">
    <property type="protein sequence ID" value="KAG6490557.1"/>
    <property type="molecule type" value="Genomic_DNA"/>
</dbReference>
<feature type="region of interest" description="Disordered" evidence="6">
    <location>
        <begin position="1"/>
        <end position="46"/>
    </location>
</feature>
<evidence type="ECO:0000313" key="7">
    <source>
        <dbReference type="EMBL" id="KAG6490557.1"/>
    </source>
</evidence>
<dbReference type="InterPro" id="IPR009668">
    <property type="entry name" value="RNA_pol-assoc_fac_A49-like"/>
</dbReference>
<dbReference type="GO" id="GO:0005730">
    <property type="term" value="C:nucleolus"/>
    <property type="evidence" value="ECO:0007669"/>
    <property type="project" value="UniProtKB-SubCell"/>
</dbReference>
<keyword evidence="8" id="KW-1185">Reference proteome</keyword>
<comment type="subcellular location">
    <subcellularLocation>
        <location evidence="1">Nucleus</location>
        <location evidence="1">Nucleolus</location>
    </subcellularLocation>
</comment>
<proteinExistence type="inferred from homology"/>
<evidence type="ECO:0000256" key="6">
    <source>
        <dbReference type="SAM" id="MobiDB-lite"/>
    </source>
</evidence>
<protein>
    <recommendedName>
        <fullName evidence="9">DNA-directed RNA polymerase I subunit rpa49</fullName>
    </recommendedName>
</protein>
<organism evidence="7 8">
    <name type="scientific">Zingiber officinale</name>
    <name type="common">Ginger</name>
    <name type="synonym">Amomum zingiber</name>
    <dbReference type="NCBI Taxonomy" id="94328"/>
    <lineage>
        <taxon>Eukaryota</taxon>
        <taxon>Viridiplantae</taxon>
        <taxon>Streptophyta</taxon>
        <taxon>Embryophyta</taxon>
        <taxon>Tracheophyta</taxon>
        <taxon>Spermatophyta</taxon>
        <taxon>Magnoliopsida</taxon>
        <taxon>Liliopsida</taxon>
        <taxon>Zingiberales</taxon>
        <taxon>Zingiberaceae</taxon>
        <taxon>Zingiber</taxon>
    </lineage>
</organism>
<reference evidence="7 8" key="1">
    <citation type="submission" date="2020-08" db="EMBL/GenBank/DDBJ databases">
        <title>Plant Genome Project.</title>
        <authorList>
            <person name="Zhang R.-G."/>
        </authorList>
    </citation>
    <scope>NUCLEOTIDE SEQUENCE [LARGE SCALE GENOMIC DNA]</scope>
    <source>
        <tissue evidence="7">Rhizome</tissue>
    </source>
</reference>
<accession>A0A8J5FJC6</accession>
<dbReference type="GO" id="GO:0006351">
    <property type="term" value="P:DNA-templated transcription"/>
    <property type="evidence" value="ECO:0007669"/>
    <property type="project" value="InterPro"/>
</dbReference>
<comment type="caution">
    <text evidence="7">The sequence shown here is derived from an EMBL/GenBank/DDBJ whole genome shotgun (WGS) entry which is preliminary data.</text>
</comment>
<dbReference type="GO" id="GO:0003677">
    <property type="term" value="F:DNA binding"/>
    <property type="evidence" value="ECO:0007669"/>
    <property type="project" value="InterPro"/>
</dbReference>
<evidence type="ECO:0000256" key="3">
    <source>
        <dbReference type="ARBA" id="ARBA00022478"/>
    </source>
</evidence>